<name>A0A5J4VCR2_9EUKA</name>
<dbReference type="Gene3D" id="3.40.50.300">
    <property type="entry name" value="P-loop containing nucleotide triphosphate hydrolases"/>
    <property type="match status" value="1"/>
</dbReference>
<protein>
    <recommendedName>
        <fullName evidence="1">NrS-1 polymerase-like helicase domain-containing protein</fullName>
    </recommendedName>
</protein>
<comment type="caution">
    <text evidence="2">The sequence shown here is derived from an EMBL/GenBank/DDBJ whole genome shotgun (WGS) entry which is preliminary data.</text>
</comment>
<sequence>MKDTISANDERMYEYLLSQFAFIVWNVGKKIETAIILKGLQGIGKNVFNNVFCELFAGQSSKNIIDIDDFVGKFNNAIENKMLAIANEMKNFEESRMSNMDALKSIITEDSFVINEKYVPNHEVQNVVNIMIVTNNINPLKIENSDGRYVVCECNPVHCGDLNQFNPRDISMTERKGEIIRVSRSKVEDVNNNHFNLFKDGLRVQQVESW</sequence>
<dbReference type="AlphaFoldDB" id="A0A5J4VCR2"/>
<gene>
    <name evidence="2" type="ORF">EZS28_024173</name>
</gene>
<accession>A0A5J4VCR2</accession>
<evidence type="ECO:0000313" key="3">
    <source>
        <dbReference type="Proteomes" id="UP000324800"/>
    </source>
</evidence>
<organism evidence="2 3">
    <name type="scientific">Streblomastix strix</name>
    <dbReference type="NCBI Taxonomy" id="222440"/>
    <lineage>
        <taxon>Eukaryota</taxon>
        <taxon>Metamonada</taxon>
        <taxon>Preaxostyla</taxon>
        <taxon>Oxymonadida</taxon>
        <taxon>Streblomastigidae</taxon>
        <taxon>Streblomastix</taxon>
    </lineage>
</organism>
<evidence type="ECO:0000259" key="1">
    <source>
        <dbReference type="Pfam" id="PF19263"/>
    </source>
</evidence>
<reference evidence="2 3" key="1">
    <citation type="submission" date="2019-03" db="EMBL/GenBank/DDBJ databases">
        <title>Single cell metagenomics reveals metabolic interactions within the superorganism composed of flagellate Streblomastix strix and complex community of Bacteroidetes bacteria on its surface.</title>
        <authorList>
            <person name="Treitli S.C."/>
            <person name="Kolisko M."/>
            <person name="Husnik F."/>
            <person name="Keeling P."/>
            <person name="Hampl V."/>
        </authorList>
    </citation>
    <scope>NUCLEOTIDE SEQUENCE [LARGE SCALE GENOMIC DNA]</scope>
    <source>
        <strain evidence="2">ST1C</strain>
    </source>
</reference>
<feature type="domain" description="NrS-1 polymerase-like helicase" evidence="1">
    <location>
        <begin position="37"/>
        <end position="146"/>
    </location>
</feature>
<dbReference type="InterPro" id="IPR045455">
    <property type="entry name" value="NrS-1_pol-like_helicase"/>
</dbReference>
<evidence type="ECO:0000313" key="2">
    <source>
        <dbReference type="EMBL" id="KAA6380299.1"/>
    </source>
</evidence>
<proteinExistence type="predicted"/>
<dbReference type="Pfam" id="PF19263">
    <property type="entry name" value="DUF5906"/>
    <property type="match status" value="1"/>
</dbReference>
<dbReference type="InterPro" id="IPR027417">
    <property type="entry name" value="P-loop_NTPase"/>
</dbReference>
<dbReference type="EMBL" id="SNRW01007984">
    <property type="protein sequence ID" value="KAA6380299.1"/>
    <property type="molecule type" value="Genomic_DNA"/>
</dbReference>
<dbReference type="Proteomes" id="UP000324800">
    <property type="component" value="Unassembled WGS sequence"/>
</dbReference>